<dbReference type="AlphaFoldDB" id="A0A4P9X4E1"/>
<feature type="region of interest" description="Disordered" evidence="1">
    <location>
        <begin position="940"/>
        <end position="967"/>
    </location>
</feature>
<name>A0A4P9X4E1_9FUNG</name>
<feature type="compositionally biased region" description="Low complexity" evidence="1">
    <location>
        <begin position="477"/>
        <end position="487"/>
    </location>
</feature>
<feature type="compositionally biased region" description="Basic and acidic residues" evidence="1">
    <location>
        <begin position="1116"/>
        <end position="1125"/>
    </location>
</feature>
<reference evidence="3" key="1">
    <citation type="journal article" date="2018" name="Nat. Microbiol.">
        <title>Leveraging single-cell genomics to expand the fungal tree of life.</title>
        <authorList>
            <person name="Ahrendt S.R."/>
            <person name="Quandt C.A."/>
            <person name="Ciobanu D."/>
            <person name="Clum A."/>
            <person name="Salamov A."/>
            <person name="Andreopoulos B."/>
            <person name="Cheng J.F."/>
            <person name="Woyke T."/>
            <person name="Pelin A."/>
            <person name="Henrissat B."/>
            <person name="Reynolds N.K."/>
            <person name="Benny G.L."/>
            <person name="Smith M.E."/>
            <person name="James T.Y."/>
            <person name="Grigoriev I.V."/>
        </authorList>
    </citation>
    <scope>NUCLEOTIDE SEQUENCE [LARGE SCALE GENOMIC DNA]</scope>
    <source>
        <strain evidence="3">ATCC 52028</strain>
    </source>
</reference>
<accession>A0A4P9X4E1</accession>
<protein>
    <submittedName>
        <fullName evidence="2">Uncharacterized protein</fullName>
    </submittedName>
</protein>
<feature type="compositionally biased region" description="Polar residues" evidence="1">
    <location>
        <begin position="496"/>
        <end position="508"/>
    </location>
</feature>
<organism evidence="2 3">
    <name type="scientific">Caulochytrium protostelioides</name>
    <dbReference type="NCBI Taxonomy" id="1555241"/>
    <lineage>
        <taxon>Eukaryota</taxon>
        <taxon>Fungi</taxon>
        <taxon>Fungi incertae sedis</taxon>
        <taxon>Chytridiomycota</taxon>
        <taxon>Chytridiomycota incertae sedis</taxon>
        <taxon>Chytridiomycetes</taxon>
        <taxon>Caulochytriales</taxon>
        <taxon>Caulochytriaceae</taxon>
        <taxon>Caulochytrium</taxon>
    </lineage>
</organism>
<feature type="region of interest" description="Disordered" evidence="1">
    <location>
        <begin position="108"/>
        <end position="141"/>
    </location>
</feature>
<feature type="region of interest" description="Disordered" evidence="1">
    <location>
        <begin position="337"/>
        <end position="508"/>
    </location>
</feature>
<feature type="compositionally biased region" description="Low complexity" evidence="1">
    <location>
        <begin position="940"/>
        <end position="954"/>
    </location>
</feature>
<proteinExistence type="predicted"/>
<evidence type="ECO:0000313" key="2">
    <source>
        <dbReference type="EMBL" id="RKO99935.1"/>
    </source>
</evidence>
<feature type="region of interest" description="Disordered" evidence="1">
    <location>
        <begin position="1020"/>
        <end position="1046"/>
    </location>
</feature>
<feature type="region of interest" description="Disordered" evidence="1">
    <location>
        <begin position="1159"/>
        <end position="1198"/>
    </location>
</feature>
<feature type="region of interest" description="Disordered" evidence="1">
    <location>
        <begin position="1"/>
        <end position="29"/>
    </location>
</feature>
<sequence length="1214" mass="128083">MPRRVAEAASMGSTASQTSRPRPILDLPHPGRSPSSLFLFASAVLRVGWPTLSSPQAPFRPDPSLISDVRRAADPSTSSANAVTVFLHRLLPDASSGPLAAAIAVAMTSQPQQAQHHHAQPQEQPPLLHPHPQHAHAPHHASQALHAAMGMHSSPVMPFGVPMLSSFPSAALSSHFSAMAQVDPVHAGAYNYGPAPSHPHGGLSSSPHSMAFGTPSHAAAVAAVATSLPATTQPMHAAHPLLRHDTASPAPHAAAHHAGFDLHRMMPRLHVGTGASPAGGMEATPPSSASAAASAAVHQFHAALGHYRGFVVDPSRVSDGMHAYGAMDALLDDRHVSTPTHDMQSHAAASNNAAGSSHHHHHHHHGMPQLNTLDLSPGHAMSPMLHSHFTMMSGLPSPSTPMGHHDFHTSQPQQPSQSQQHTLQHDVAQQQHYQEVQPLSSSTPASMSRTSQDQQQPSMDQKPLDHAHLSYHEHQEQQQSEAYAASLKRSADEMSQVGTPLSMDSNGPNAANNNLVMLPLRRVKPKVSDVRKSKRRCRSEALQELISEDFWSNIRFSAMHAEGGTAMPLPTWVNAIHTVYKIFKVLDVTNAAGSVYPLTGPMLASYIRYQTERIRRNSLTVSSLMWYIKTLRKYHIETFKLEDWDVSIRRHDEVVEALKVAKAASDALGVAKCPRNRGNNNYGGTYRGRRSVTHAAHAVATAAATALASANATAALAINPRGHPHSHATAASQQTATPATTAAQATAAAEAAAAVLMPSLNASFVDAGYASALSVGMSHDEFQAVENAGLAASELAAAASESVAAAAAAAAAASNMHRHHHRQRQPHAAETRGPATVDLTLHCGVPIRVPMMEPTDAAPTAVERCHRGLNCCLHSRAERLAVVRPRPYDVLLAEQYPQLLRRWARRPSFTVSAAAAEILAGGSSASAAAAANASAAAVLQQQQQQKHQQPATSSALLPGTDPQAMHLSTKPSATTLVASGGNSAADLMSGNELFAQSQTPVSHSDSLCSAVSDATLQGNTDAQRHAHTHAHDQTHGHTQADMTKTQVQAALQQHYDTRQMPQVTSVRTLLNSPHRPGVNDAKNVPMLGGHFGSWIDFAAPAAEANGGAAPAAGAHVDPHNPLDDRHHHHLAHGLAKGSLAAAAAAAGFLNASWMADADPSDAGRSHSHHGSQGAHAGHAHPGHGAHHGHPHDHHAGTTAADHDASLYLQLLDSA</sequence>
<feature type="compositionally biased region" description="Basic residues" evidence="1">
    <location>
        <begin position="357"/>
        <end position="366"/>
    </location>
</feature>
<dbReference type="EMBL" id="ML014246">
    <property type="protein sequence ID" value="RKO99935.1"/>
    <property type="molecule type" value="Genomic_DNA"/>
</dbReference>
<feature type="compositionally biased region" description="Polar residues" evidence="1">
    <location>
        <begin position="11"/>
        <end position="20"/>
    </location>
</feature>
<feature type="compositionally biased region" description="Low complexity" evidence="1">
    <location>
        <begin position="345"/>
        <end position="356"/>
    </location>
</feature>
<feature type="compositionally biased region" description="Basic and acidic residues" evidence="1">
    <location>
        <begin position="462"/>
        <end position="476"/>
    </location>
</feature>
<feature type="compositionally biased region" description="Polar residues" evidence="1">
    <location>
        <begin position="427"/>
        <end position="439"/>
    </location>
</feature>
<feature type="compositionally biased region" description="Polar residues" evidence="1">
    <location>
        <begin position="1036"/>
        <end position="1046"/>
    </location>
</feature>
<keyword evidence="3" id="KW-1185">Reference proteome</keyword>
<evidence type="ECO:0000313" key="3">
    <source>
        <dbReference type="Proteomes" id="UP000274922"/>
    </source>
</evidence>
<feature type="compositionally biased region" description="Low complexity" evidence="1">
    <location>
        <begin position="1105"/>
        <end position="1114"/>
    </location>
</feature>
<dbReference type="Proteomes" id="UP000274922">
    <property type="component" value="Unassembled WGS sequence"/>
</dbReference>
<gene>
    <name evidence="2" type="ORF">CXG81DRAFT_20047</name>
</gene>
<feature type="region of interest" description="Disordered" evidence="1">
    <location>
        <begin position="1105"/>
        <end position="1126"/>
    </location>
</feature>
<feature type="compositionally biased region" description="Low complexity" evidence="1">
    <location>
        <begin position="440"/>
        <end position="451"/>
    </location>
</feature>
<feature type="compositionally biased region" description="Basic residues" evidence="1">
    <location>
        <begin position="1177"/>
        <end position="1192"/>
    </location>
</feature>
<feature type="compositionally biased region" description="Low complexity" evidence="1">
    <location>
        <begin position="410"/>
        <end position="420"/>
    </location>
</feature>
<evidence type="ECO:0000256" key="1">
    <source>
        <dbReference type="SAM" id="MobiDB-lite"/>
    </source>
</evidence>